<dbReference type="EMBL" id="JMIH01000039">
    <property type="protein sequence ID" value="KEO71750.1"/>
    <property type="molecule type" value="Genomic_DNA"/>
</dbReference>
<dbReference type="InterPro" id="IPR006674">
    <property type="entry name" value="HD_domain"/>
</dbReference>
<dbReference type="eggNOG" id="COG1418">
    <property type="taxonomic scope" value="Bacteria"/>
</dbReference>
<dbReference type="Gene3D" id="1.10.3210.10">
    <property type="entry name" value="Hypothetical protein af1432"/>
    <property type="match status" value="1"/>
</dbReference>
<reference evidence="2 3" key="1">
    <citation type="submission" date="2014-04" db="EMBL/GenBank/DDBJ databases">
        <title>Characterization and application of a salt tolerant electro-active bacterium.</title>
        <authorList>
            <person name="Yang L."/>
            <person name="Wei S."/>
            <person name="Tay Q.X.M."/>
        </authorList>
    </citation>
    <scope>NUCLEOTIDE SEQUENCE [LARGE SCALE GENOMIC DNA]</scope>
    <source>
        <strain evidence="2 3">LY1</strain>
    </source>
</reference>
<protein>
    <recommendedName>
        <fullName evidence="1">HD/PDEase domain-containing protein</fullName>
    </recommendedName>
</protein>
<dbReference type="OrthoDB" id="5728337at2"/>
<evidence type="ECO:0000313" key="3">
    <source>
        <dbReference type="Proteomes" id="UP000027821"/>
    </source>
</evidence>
<accession>A0A074KU16</accession>
<dbReference type="Proteomes" id="UP000027821">
    <property type="component" value="Unassembled WGS sequence"/>
</dbReference>
<comment type="caution">
    <text evidence="2">The sequence shown here is derived from an EMBL/GenBank/DDBJ whole genome shotgun (WGS) entry which is preliminary data.</text>
</comment>
<dbReference type="CDD" id="cd00077">
    <property type="entry name" value="HDc"/>
    <property type="match status" value="1"/>
</dbReference>
<organism evidence="2 3">
    <name type="scientific">Anditalea andensis</name>
    <dbReference type="NCBI Taxonomy" id="1048983"/>
    <lineage>
        <taxon>Bacteria</taxon>
        <taxon>Pseudomonadati</taxon>
        <taxon>Bacteroidota</taxon>
        <taxon>Cytophagia</taxon>
        <taxon>Cytophagales</taxon>
        <taxon>Cytophagaceae</taxon>
        <taxon>Anditalea</taxon>
    </lineage>
</organism>
<dbReference type="STRING" id="1048983.EL17_21430"/>
<keyword evidence="3" id="KW-1185">Reference proteome</keyword>
<proteinExistence type="predicted"/>
<dbReference type="Pfam" id="PF01966">
    <property type="entry name" value="HD"/>
    <property type="match status" value="1"/>
</dbReference>
<evidence type="ECO:0000313" key="2">
    <source>
        <dbReference type="EMBL" id="KEO71750.1"/>
    </source>
</evidence>
<feature type="domain" description="HD/PDEase" evidence="1">
    <location>
        <begin position="23"/>
        <end position="137"/>
    </location>
</feature>
<dbReference type="SMART" id="SM00471">
    <property type="entry name" value="HDc"/>
    <property type="match status" value="1"/>
</dbReference>
<dbReference type="RefSeq" id="WP_035079382.1">
    <property type="nucleotide sequence ID" value="NZ_JMIH01000039.1"/>
</dbReference>
<evidence type="ECO:0000259" key="1">
    <source>
        <dbReference type="SMART" id="SM00471"/>
    </source>
</evidence>
<gene>
    <name evidence="2" type="ORF">EL17_21430</name>
</gene>
<sequence>MEAFDSIFPRCIARLEENLPSYLYYHNVAHTLHVLNKSIVFAHQQDVLPAELEVLKLAALYHDTGFMVQRFEHEQISCELARRDLKELGYETNVIDSICGIIMATKIPQQPQSNLEKILADADLEYLGTTDYDMRSECLFKEMKHFDTSIKMNDWIKFQIDFLEKHSFHTEFCINVLEPIKQLNLNKLKEKAISKYI</sequence>
<name>A0A074KU16_9BACT</name>
<dbReference type="InterPro" id="IPR003607">
    <property type="entry name" value="HD/PDEase_dom"/>
</dbReference>
<dbReference type="SUPFAM" id="SSF109604">
    <property type="entry name" value="HD-domain/PDEase-like"/>
    <property type="match status" value="1"/>
</dbReference>
<dbReference type="AlphaFoldDB" id="A0A074KU16"/>